<evidence type="ECO:0000313" key="3">
    <source>
        <dbReference type="Proteomes" id="UP000030645"/>
    </source>
</evidence>
<dbReference type="EMBL" id="KE343702">
    <property type="protein sequence ID" value="EXB38723.1"/>
    <property type="molecule type" value="Genomic_DNA"/>
</dbReference>
<reference evidence="3" key="1">
    <citation type="submission" date="2013-01" db="EMBL/GenBank/DDBJ databases">
        <title>Draft Genome Sequence of a Mulberry Tree, Morus notabilis C.K. Schneid.</title>
        <authorList>
            <person name="He N."/>
            <person name="Zhao S."/>
        </authorList>
    </citation>
    <scope>NUCLEOTIDE SEQUENCE</scope>
</reference>
<accession>W9QUI3</accession>
<evidence type="ECO:0000313" key="2">
    <source>
        <dbReference type="EMBL" id="EXB38723.1"/>
    </source>
</evidence>
<gene>
    <name evidence="2" type="ORF">L484_004518</name>
</gene>
<sequence>MAQCMAQVDGLACKSKGHDCQHSQCAKWATDKLGKVFRQSQSELAWSFRQAFEIGVGASHVARRLGIGLPISVGERFTGLKERCGTTRRLVGCCPQDARGVLVVGARMSPRLVNTLKRSCKITEKLIFSRVRFDETLPPLVTRSPSPCRLSHCEVRDGNFMASGSATDQTSGQREKVGRKT</sequence>
<protein>
    <submittedName>
        <fullName evidence="2">Uncharacterized protein</fullName>
    </submittedName>
</protein>
<evidence type="ECO:0000256" key="1">
    <source>
        <dbReference type="SAM" id="MobiDB-lite"/>
    </source>
</evidence>
<feature type="region of interest" description="Disordered" evidence="1">
    <location>
        <begin position="161"/>
        <end position="181"/>
    </location>
</feature>
<keyword evidence="3" id="KW-1185">Reference proteome</keyword>
<organism evidence="2 3">
    <name type="scientific">Morus notabilis</name>
    <dbReference type="NCBI Taxonomy" id="981085"/>
    <lineage>
        <taxon>Eukaryota</taxon>
        <taxon>Viridiplantae</taxon>
        <taxon>Streptophyta</taxon>
        <taxon>Embryophyta</taxon>
        <taxon>Tracheophyta</taxon>
        <taxon>Spermatophyta</taxon>
        <taxon>Magnoliopsida</taxon>
        <taxon>eudicotyledons</taxon>
        <taxon>Gunneridae</taxon>
        <taxon>Pentapetalae</taxon>
        <taxon>rosids</taxon>
        <taxon>fabids</taxon>
        <taxon>Rosales</taxon>
        <taxon>Moraceae</taxon>
        <taxon>Moreae</taxon>
        <taxon>Morus</taxon>
    </lineage>
</organism>
<feature type="compositionally biased region" description="Polar residues" evidence="1">
    <location>
        <begin position="162"/>
        <end position="172"/>
    </location>
</feature>
<dbReference type="Proteomes" id="UP000030645">
    <property type="component" value="Unassembled WGS sequence"/>
</dbReference>
<dbReference type="AlphaFoldDB" id="W9QUI3"/>
<name>W9QUI3_9ROSA</name>
<proteinExistence type="predicted"/>